<dbReference type="SMART" id="SM00249">
    <property type="entry name" value="PHD"/>
    <property type="match status" value="1"/>
</dbReference>
<sequence length="1547" mass="169852">MRRISSFKEQYRRASARAATPPPPVYEPLSPTLPPTELSSAHPAGKANIPTASLPPGAHTHTAHIQTPTLGQSTRASGRLASPAVTYDPSSRSVPPSAAPPQPATPYSLAQASPIEALADVAVTSQHTSRPFVELSRHPAYPAASPTTLPYPIAERAPAHAFPREHAYPFNERPAKRARSEVYGSPQYDQSQSRPATSHIPGWSYNVEHMVDNGSRIYQPPGEPNDRLSDAQLLLDFFNVSTQTAHSPPSVAKRWSISHTAPMEHSPRQIQQLGEPPSPFTAPQPPSIDHYHQHTQPLIDAKHPLGQPPHAAQTAPSTQIHPPTDEASNPVAQPEIQGPVPAEEPKAKKQQGWPKGKARGGRSSASATGSKRKRTPKPKGASSAGATGPAEQTQSPPSLHAEQPVAVPVENSAPPAELAEPAQPSPTQARRHSFSTSTLPSPIEPPLSASSRAKSLPLGSQPAAPASVDAPAEPANAPVEPELICASCKSSESVVKVGDGEQWIGCDGCKEWYHYPCAGFNSEREVREVNKFYCEPCRPKFGETTKVRKSVRAHTTVDYAGLNEGVLKTSDDNPEHHYIAAFKNGDIEFTPETFARVPAQLITGDFLEKMNGFKEPIVIPGDMNPPRGLRTEDTDEQKDELASYFEYETVADDGQDSLDMIIPKGLTVRRVAELYGPNEPVPVIDVKAQEGEGKKWTMGKWADYYEQQGEKPVRNVISLEVSRSRLGKLIRRPKAVRDMDLQDSVWREDDKAAPPPVQFYCLMSVADCFTDFHIDFGGSSVYYHIVKGKKVFFFIPPTKQNLKKYEDWCLSPNQGHDWLGKQVKECYRVDLYPGDTMLIPSGWIHAVWTPEDSLVIGGNFLTRIHYGMQIKILEIEKNTKVALQFRYPFFQKIMWLTVIKYLEEDPVPGPVQELLQSGEQFKRSTPIYCEPDRFGHNSHLGAQNYNRRYYPKHELEGLTDLLNYIWRTVLITEGKIEVPQKTRSAVNKSIPKGHGEPLALARRFAMWIAWKRGNETIPPWAFSDAILPEVTETTEKKLSAAQVKRLERETLHEALRATAERSSARIKASDVVPEPSPPVEMESFNNCDMVPVTSGPLTGFLRPSANNPHITTPKTSQLGPKRVACDACRKRRIRCKHKDELIDTSKPGMHTIDLSGSYGISVKRRLSDHSIADSLSNAPNGPVNGGPIMADVNGDPYALKSGRVKACADCRKSKRRCIHDEYGNVDPIKANEIPIPRGSASKKRRVSDEGSASTAKRMRHASSYDEEYMNGDMHARHSMPSQFNGGSSFLQDIAYSAQQALDQTPENDELVPVDPALQAYTNGDYSNMNAVTSYHGNGDTVMSSVEYQPAESMPMNGVEFIQHSGEPHGPSVEALTPGPVPHNETTHTQTNGFTSKSAAEPHAVRHLSSPVSAASPTANGYNPYITSPATNNYNNFTTNSDFPPPPVTPTVNAYKAARAQQQSSARKSSHTPSRGGRNSKTPKSTPGSKKHENSGNGIKLENGMSMGTGMGMNMGMLNMIDPNLDQASFDLIKQLQQEDLGLRRRSR</sequence>
<dbReference type="InterPro" id="IPR011011">
    <property type="entry name" value="Znf_FYVE_PHD"/>
</dbReference>
<dbReference type="STRING" id="701091.M2V4X4"/>
<feature type="compositionally biased region" description="Low complexity" evidence="17">
    <location>
        <begin position="1455"/>
        <end position="1466"/>
    </location>
</feature>
<dbReference type="InterPro" id="IPR019786">
    <property type="entry name" value="Zinc_finger_PHD-type_CS"/>
</dbReference>
<dbReference type="PROSITE" id="PS01359">
    <property type="entry name" value="ZF_PHD_1"/>
    <property type="match status" value="1"/>
</dbReference>
<accession>M2V4X4</accession>
<evidence type="ECO:0000256" key="17">
    <source>
        <dbReference type="SAM" id="MobiDB-lite"/>
    </source>
</evidence>
<evidence type="ECO:0000256" key="7">
    <source>
        <dbReference type="ARBA" id="ARBA00022771"/>
    </source>
</evidence>
<evidence type="ECO:0000256" key="3">
    <source>
        <dbReference type="ARBA" id="ARBA00008037"/>
    </source>
</evidence>
<feature type="compositionally biased region" description="Polar residues" evidence="17">
    <location>
        <begin position="187"/>
        <end position="196"/>
    </location>
</feature>
<keyword evidence="21" id="KW-1185">Reference proteome</keyword>
<evidence type="ECO:0000313" key="20">
    <source>
        <dbReference type="EMBL" id="EMD95042.1"/>
    </source>
</evidence>
<dbReference type="InterPro" id="IPR003347">
    <property type="entry name" value="JmjC_dom"/>
</dbReference>
<dbReference type="CDD" id="cd00067">
    <property type="entry name" value="GAL4"/>
    <property type="match status" value="1"/>
</dbReference>
<feature type="domain" description="PHD-type" evidence="18">
    <location>
        <begin position="482"/>
        <end position="540"/>
    </location>
</feature>
<evidence type="ECO:0000256" key="5">
    <source>
        <dbReference type="ARBA" id="ARBA00015153"/>
    </source>
</evidence>
<feature type="region of interest" description="Disordered" evidence="17">
    <location>
        <begin position="1374"/>
        <end position="1415"/>
    </location>
</feature>
<feature type="region of interest" description="Disordered" evidence="17">
    <location>
        <begin position="1233"/>
        <end position="1260"/>
    </location>
</feature>
<dbReference type="InterPro" id="IPR019787">
    <property type="entry name" value="Znf_PHD-finger"/>
</dbReference>
<feature type="compositionally biased region" description="Pro residues" evidence="17">
    <location>
        <begin position="276"/>
        <end position="286"/>
    </location>
</feature>
<evidence type="ECO:0000256" key="12">
    <source>
        <dbReference type="ARBA" id="ARBA00023163"/>
    </source>
</evidence>
<evidence type="ECO:0000256" key="11">
    <source>
        <dbReference type="ARBA" id="ARBA00023015"/>
    </source>
</evidence>
<dbReference type="SMART" id="SM00558">
    <property type="entry name" value="JmjC"/>
    <property type="match status" value="1"/>
</dbReference>
<reference evidence="20 21" key="1">
    <citation type="journal article" date="2012" name="PLoS Pathog.">
        <title>Diverse lifestyles and strategies of plant pathogenesis encoded in the genomes of eighteen Dothideomycetes fungi.</title>
        <authorList>
            <person name="Ohm R.A."/>
            <person name="Feau N."/>
            <person name="Henrissat B."/>
            <person name="Schoch C.L."/>
            <person name="Horwitz B.A."/>
            <person name="Barry K.W."/>
            <person name="Condon B.J."/>
            <person name="Copeland A.C."/>
            <person name="Dhillon B."/>
            <person name="Glaser F."/>
            <person name="Hesse C.N."/>
            <person name="Kosti I."/>
            <person name="LaButti K."/>
            <person name="Lindquist E.A."/>
            <person name="Lucas S."/>
            <person name="Salamov A.A."/>
            <person name="Bradshaw R.E."/>
            <person name="Ciuffetti L."/>
            <person name="Hamelin R.C."/>
            <person name="Kema G.H.J."/>
            <person name="Lawrence C."/>
            <person name="Scott J.A."/>
            <person name="Spatafora J.W."/>
            <person name="Turgeon B.G."/>
            <person name="de Wit P.J.G.M."/>
            <person name="Zhong S."/>
            <person name="Goodwin S.B."/>
            <person name="Grigoriev I.V."/>
        </authorList>
    </citation>
    <scope>NUCLEOTIDE SEQUENCE [LARGE SCALE GENOMIC DNA]</scope>
    <source>
        <strain evidence="21">C5 / ATCC 48332 / race O</strain>
    </source>
</reference>
<dbReference type="InterPro" id="IPR013083">
    <property type="entry name" value="Znf_RING/FYVE/PHD"/>
</dbReference>
<comment type="cofactor">
    <cofactor evidence="1">
        <name>Fe(2+)</name>
        <dbReference type="ChEBI" id="CHEBI:29033"/>
    </cofactor>
</comment>
<keyword evidence="7 16" id="KW-0863">Zinc-finger</keyword>
<dbReference type="PROSITE" id="PS50016">
    <property type="entry name" value="ZF_PHD_2"/>
    <property type="match status" value="1"/>
</dbReference>
<dbReference type="GO" id="GO:0140680">
    <property type="term" value="F:histone H3K36me/H3K36me2 demethylase activity"/>
    <property type="evidence" value="ECO:0007669"/>
    <property type="project" value="UniProtKB-EC"/>
</dbReference>
<dbReference type="GO" id="GO:0008270">
    <property type="term" value="F:zinc ion binding"/>
    <property type="evidence" value="ECO:0007669"/>
    <property type="project" value="UniProtKB-KW"/>
</dbReference>
<dbReference type="InterPro" id="IPR050690">
    <property type="entry name" value="JHDM1_Histone_Demethylase"/>
</dbReference>
<feature type="compositionally biased region" description="Polar residues" evidence="17">
    <location>
        <begin position="1386"/>
        <end position="1397"/>
    </location>
</feature>
<gene>
    <name evidence="20" type="ORF">COCHEDRAFT_1168551</name>
</gene>
<feature type="domain" description="JmjC" evidence="19">
    <location>
        <begin position="734"/>
        <end position="877"/>
    </location>
</feature>
<dbReference type="Pfam" id="PF02373">
    <property type="entry name" value="JmjC"/>
    <property type="match status" value="1"/>
</dbReference>
<dbReference type="GO" id="GO:0000981">
    <property type="term" value="F:DNA-binding transcription factor activity, RNA polymerase II-specific"/>
    <property type="evidence" value="ECO:0007669"/>
    <property type="project" value="InterPro"/>
</dbReference>
<comment type="catalytic activity">
    <reaction evidence="15">
        <text>N(6),N(6)-dimethyl-L-lysyl(36)-[histone H3] + 2 2-oxoglutarate + 2 O2 = L-lysyl(36)-[histone H3] + 2 formaldehyde + 2 succinate + 2 CO2</text>
        <dbReference type="Rhea" id="RHEA:42032"/>
        <dbReference type="Rhea" id="RHEA-COMP:9785"/>
        <dbReference type="Rhea" id="RHEA-COMP:9787"/>
        <dbReference type="ChEBI" id="CHEBI:15379"/>
        <dbReference type="ChEBI" id="CHEBI:16526"/>
        <dbReference type="ChEBI" id="CHEBI:16810"/>
        <dbReference type="ChEBI" id="CHEBI:16842"/>
        <dbReference type="ChEBI" id="CHEBI:29969"/>
        <dbReference type="ChEBI" id="CHEBI:30031"/>
        <dbReference type="ChEBI" id="CHEBI:61976"/>
        <dbReference type="EC" id="1.14.11.27"/>
    </reaction>
</comment>
<feature type="compositionally biased region" description="Low complexity" evidence="17">
    <location>
        <begin position="412"/>
        <end position="426"/>
    </location>
</feature>
<keyword evidence="6" id="KW-0479">Metal-binding</keyword>
<protein>
    <recommendedName>
        <fullName evidence="5">JmjC domain-containing histone demethylation protein 1</fullName>
        <ecNumber evidence="4">1.14.11.27</ecNumber>
    </recommendedName>
    <alternativeName>
        <fullName evidence="14">[Histone-H3]-lysine-36 demethylase 1</fullName>
    </alternativeName>
</protein>
<feature type="region of interest" description="Disordered" evidence="17">
    <location>
        <begin position="262"/>
        <end position="475"/>
    </location>
</feature>
<name>M2V4X4_COCH5</name>
<keyword evidence="11" id="KW-0805">Transcription regulation</keyword>
<dbReference type="PANTHER" id="PTHR23123">
    <property type="entry name" value="PHD/F-BOX CONTAINING PROTEIN"/>
    <property type="match status" value="1"/>
</dbReference>
<feature type="region of interest" description="Disordered" evidence="17">
    <location>
        <begin position="1"/>
        <end position="107"/>
    </location>
</feature>
<dbReference type="eggNOG" id="KOG1633">
    <property type="taxonomic scope" value="Eukaryota"/>
</dbReference>
<feature type="compositionally biased region" description="Polar residues" evidence="17">
    <location>
        <begin position="314"/>
        <end position="331"/>
    </location>
</feature>
<evidence type="ECO:0000256" key="8">
    <source>
        <dbReference type="ARBA" id="ARBA00022833"/>
    </source>
</evidence>
<dbReference type="Gene3D" id="2.60.120.650">
    <property type="entry name" value="Cupin"/>
    <property type="match status" value="1"/>
</dbReference>
<dbReference type="CDD" id="cd15517">
    <property type="entry name" value="PHD_TCF19_like"/>
    <property type="match status" value="1"/>
</dbReference>
<keyword evidence="8" id="KW-0862">Zinc</keyword>
<evidence type="ECO:0000256" key="9">
    <source>
        <dbReference type="ARBA" id="ARBA00023002"/>
    </source>
</evidence>
<dbReference type="Pfam" id="PF00628">
    <property type="entry name" value="PHD"/>
    <property type="match status" value="1"/>
</dbReference>
<dbReference type="Proteomes" id="UP000016936">
    <property type="component" value="Unassembled WGS sequence"/>
</dbReference>
<keyword evidence="9" id="KW-0560">Oxidoreductase</keyword>
<feature type="compositionally biased region" description="Polar residues" evidence="17">
    <location>
        <begin position="63"/>
        <end position="76"/>
    </location>
</feature>
<comment type="similarity">
    <text evidence="3">Belongs to the JHDM1 histone demethylase family.</text>
</comment>
<reference evidence="21" key="2">
    <citation type="journal article" date="2013" name="PLoS Genet.">
        <title>Comparative genome structure, secondary metabolite, and effector coding capacity across Cochliobolus pathogens.</title>
        <authorList>
            <person name="Condon B.J."/>
            <person name="Leng Y."/>
            <person name="Wu D."/>
            <person name="Bushley K.E."/>
            <person name="Ohm R.A."/>
            <person name="Otillar R."/>
            <person name="Martin J."/>
            <person name="Schackwitz W."/>
            <person name="Grimwood J."/>
            <person name="MohdZainudin N."/>
            <person name="Xue C."/>
            <person name="Wang R."/>
            <person name="Manning V.A."/>
            <person name="Dhillon B."/>
            <person name="Tu Z.J."/>
            <person name="Steffenson B.J."/>
            <person name="Salamov A."/>
            <person name="Sun H."/>
            <person name="Lowry S."/>
            <person name="LaButti K."/>
            <person name="Han J."/>
            <person name="Copeland A."/>
            <person name="Lindquist E."/>
            <person name="Barry K."/>
            <person name="Schmutz J."/>
            <person name="Baker S.E."/>
            <person name="Ciuffetti L.M."/>
            <person name="Grigoriev I.V."/>
            <person name="Zhong S."/>
            <person name="Turgeon B.G."/>
        </authorList>
    </citation>
    <scope>NUCLEOTIDE SEQUENCE [LARGE SCALE GENOMIC DNA]</scope>
    <source>
        <strain evidence="21">C5 / ATCC 48332 / race O</strain>
    </source>
</reference>
<dbReference type="HOGENOM" id="CLU_002979_2_0_1"/>
<dbReference type="EMBL" id="KB445571">
    <property type="protein sequence ID" value="EMD95042.1"/>
    <property type="molecule type" value="Genomic_DNA"/>
</dbReference>
<evidence type="ECO:0000256" key="16">
    <source>
        <dbReference type="PROSITE-ProRule" id="PRU00146"/>
    </source>
</evidence>
<dbReference type="InterPro" id="IPR001138">
    <property type="entry name" value="Zn2Cys6_DnaBD"/>
</dbReference>
<dbReference type="EC" id="1.14.11.27" evidence="4"/>
<dbReference type="SUPFAM" id="SSF51197">
    <property type="entry name" value="Clavaminate synthase-like"/>
    <property type="match status" value="1"/>
</dbReference>
<dbReference type="PROSITE" id="PS51184">
    <property type="entry name" value="JMJC"/>
    <property type="match status" value="1"/>
</dbReference>
<keyword evidence="12" id="KW-0804">Transcription</keyword>
<evidence type="ECO:0000259" key="18">
    <source>
        <dbReference type="PROSITE" id="PS50016"/>
    </source>
</evidence>
<evidence type="ECO:0000256" key="4">
    <source>
        <dbReference type="ARBA" id="ARBA00013246"/>
    </source>
</evidence>
<dbReference type="Gene3D" id="3.30.40.10">
    <property type="entry name" value="Zinc/RING finger domain, C3HC4 (zinc finger)"/>
    <property type="match status" value="1"/>
</dbReference>
<comment type="subcellular location">
    <subcellularLocation>
        <location evidence="2">Nucleus</location>
    </subcellularLocation>
</comment>
<dbReference type="OrthoDB" id="5876800at2759"/>
<evidence type="ECO:0000256" key="10">
    <source>
        <dbReference type="ARBA" id="ARBA00023004"/>
    </source>
</evidence>
<evidence type="ECO:0000256" key="14">
    <source>
        <dbReference type="ARBA" id="ARBA00031083"/>
    </source>
</evidence>
<evidence type="ECO:0000256" key="13">
    <source>
        <dbReference type="ARBA" id="ARBA00023242"/>
    </source>
</evidence>
<feature type="compositionally biased region" description="Pro residues" evidence="17">
    <location>
        <begin position="20"/>
        <end position="34"/>
    </location>
</feature>
<feature type="compositionally biased region" description="Basic and acidic residues" evidence="17">
    <location>
        <begin position="162"/>
        <end position="180"/>
    </location>
</feature>
<evidence type="ECO:0000256" key="2">
    <source>
        <dbReference type="ARBA" id="ARBA00004123"/>
    </source>
</evidence>
<evidence type="ECO:0000259" key="19">
    <source>
        <dbReference type="PROSITE" id="PS51184"/>
    </source>
</evidence>
<dbReference type="GO" id="GO:0005634">
    <property type="term" value="C:nucleus"/>
    <property type="evidence" value="ECO:0007669"/>
    <property type="project" value="UniProtKB-SubCell"/>
</dbReference>
<evidence type="ECO:0000256" key="6">
    <source>
        <dbReference type="ARBA" id="ARBA00022723"/>
    </source>
</evidence>
<dbReference type="OMA" id="TRIHYGM"/>
<proteinExistence type="inferred from homology"/>
<keyword evidence="10" id="KW-0408">Iron</keyword>
<evidence type="ECO:0000313" key="21">
    <source>
        <dbReference type="Proteomes" id="UP000016936"/>
    </source>
</evidence>
<evidence type="ECO:0000256" key="1">
    <source>
        <dbReference type="ARBA" id="ARBA00001954"/>
    </source>
</evidence>
<dbReference type="InterPro" id="IPR001965">
    <property type="entry name" value="Znf_PHD"/>
</dbReference>
<feature type="region of interest" description="Disordered" evidence="17">
    <location>
        <begin position="1435"/>
        <end position="1507"/>
    </location>
</feature>
<dbReference type="SUPFAM" id="SSF57903">
    <property type="entry name" value="FYVE/PHD zinc finger"/>
    <property type="match status" value="1"/>
</dbReference>
<evidence type="ECO:0000256" key="15">
    <source>
        <dbReference type="ARBA" id="ARBA00047915"/>
    </source>
</evidence>
<organism evidence="20 21">
    <name type="scientific">Cochliobolus heterostrophus (strain C5 / ATCC 48332 / race O)</name>
    <name type="common">Southern corn leaf blight fungus</name>
    <name type="synonym">Bipolaris maydis</name>
    <dbReference type="NCBI Taxonomy" id="701091"/>
    <lineage>
        <taxon>Eukaryota</taxon>
        <taxon>Fungi</taxon>
        <taxon>Dikarya</taxon>
        <taxon>Ascomycota</taxon>
        <taxon>Pezizomycotina</taxon>
        <taxon>Dothideomycetes</taxon>
        <taxon>Pleosporomycetidae</taxon>
        <taxon>Pleosporales</taxon>
        <taxon>Pleosporineae</taxon>
        <taxon>Pleosporaceae</taxon>
        <taxon>Bipolaris</taxon>
    </lineage>
</organism>
<feature type="region of interest" description="Disordered" evidence="17">
    <location>
        <begin position="160"/>
        <end position="200"/>
    </location>
</feature>
<keyword evidence="13" id="KW-0539">Nucleus</keyword>